<protein>
    <recommendedName>
        <fullName evidence="2">TIGR00725 family protein</fullName>
    </recommendedName>
</protein>
<reference evidence="1" key="1">
    <citation type="journal article" date="2014" name="Front. Microbiol.">
        <title>High frequency of phylogenetically diverse reductive dehalogenase-homologous genes in deep subseafloor sedimentary metagenomes.</title>
        <authorList>
            <person name="Kawai M."/>
            <person name="Futagami T."/>
            <person name="Toyoda A."/>
            <person name="Takaki Y."/>
            <person name="Nishi S."/>
            <person name="Hori S."/>
            <person name="Arai W."/>
            <person name="Tsubouchi T."/>
            <person name="Morono Y."/>
            <person name="Uchiyama I."/>
            <person name="Ito T."/>
            <person name="Fujiyama A."/>
            <person name="Inagaki F."/>
            <person name="Takami H."/>
        </authorList>
    </citation>
    <scope>NUCLEOTIDE SEQUENCE</scope>
    <source>
        <strain evidence="1">Expedition CK06-06</strain>
    </source>
</reference>
<gene>
    <name evidence="1" type="ORF">S12H4_19113</name>
</gene>
<feature type="non-terminal residue" evidence="1">
    <location>
        <position position="156"/>
    </location>
</feature>
<dbReference type="PANTHER" id="PTHR43393">
    <property type="entry name" value="CYTOKININ RIBOSIDE 5'-MONOPHOSPHATE PHOSPHORIBOHYDROLASE"/>
    <property type="match status" value="1"/>
</dbReference>
<dbReference type="InterPro" id="IPR041164">
    <property type="entry name" value="LDcluster4"/>
</dbReference>
<sequence length="156" mass="16601">MGGGEIVNAGDYEDARRLGGLIAREGWILLNGGRASGIMEASARGAKENGGLTIGILPGTDAGWASEYIDIPVLTGAGLARNYINVLTSKVVVALPGRTGTISEISLALNIGKKVISLNFDLGPLFKNYEEEKQLIYAKQPEEVINLIKKILKSDF</sequence>
<dbReference type="GO" id="GO:0005829">
    <property type="term" value="C:cytosol"/>
    <property type="evidence" value="ECO:0007669"/>
    <property type="project" value="TreeGrafter"/>
</dbReference>
<accession>X1SQS7</accession>
<dbReference type="AlphaFoldDB" id="X1SQS7"/>
<dbReference type="InterPro" id="IPR052341">
    <property type="entry name" value="LOG_family_nucleotidases"/>
</dbReference>
<name>X1SQS7_9ZZZZ</name>
<dbReference type="EMBL" id="BARW01009517">
    <property type="protein sequence ID" value="GAI81456.1"/>
    <property type="molecule type" value="Genomic_DNA"/>
</dbReference>
<dbReference type="Pfam" id="PF18306">
    <property type="entry name" value="LDcluster4"/>
    <property type="match status" value="1"/>
</dbReference>
<proteinExistence type="predicted"/>
<evidence type="ECO:0008006" key="2">
    <source>
        <dbReference type="Google" id="ProtNLM"/>
    </source>
</evidence>
<comment type="caution">
    <text evidence="1">The sequence shown here is derived from an EMBL/GenBank/DDBJ whole genome shotgun (WGS) entry which is preliminary data.</text>
</comment>
<dbReference type="Gene3D" id="3.40.50.450">
    <property type="match status" value="1"/>
</dbReference>
<dbReference type="PANTHER" id="PTHR43393:SF3">
    <property type="entry name" value="LYSINE DECARBOXYLASE-LIKE PROTEIN"/>
    <property type="match status" value="1"/>
</dbReference>
<dbReference type="SUPFAM" id="SSF102405">
    <property type="entry name" value="MCP/YpsA-like"/>
    <property type="match status" value="1"/>
</dbReference>
<evidence type="ECO:0000313" key="1">
    <source>
        <dbReference type="EMBL" id="GAI81456.1"/>
    </source>
</evidence>
<organism evidence="1">
    <name type="scientific">marine sediment metagenome</name>
    <dbReference type="NCBI Taxonomy" id="412755"/>
    <lineage>
        <taxon>unclassified sequences</taxon>
        <taxon>metagenomes</taxon>
        <taxon>ecological metagenomes</taxon>
    </lineage>
</organism>